<dbReference type="InterPro" id="IPR000504">
    <property type="entry name" value="RRM_dom"/>
</dbReference>
<dbReference type="SUPFAM" id="SSF54928">
    <property type="entry name" value="RNA-binding domain, RBD"/>
    <property type="match status" value="1"/>
</dbReference>
<dbReference type="GO" id="GO:0009535">
    <property type="term" value="C:chloroplast thylakoid membrane"/>
    <property type="evidence" value="ECO:0007669"/>
    <property type="project" value="TreeGrafter"/>
</dbReference>
<dbReference type="AlphaFoldDB" id="A0A4U5PQM1"/>
<dbReference type="PROSITE" id="PS50102">
    <property type="entry name" value="RRM"/>
    <property type="match status" value="1"/>
</dbReference>
<dbReference type="InterPro" id="IPR012677">
    <property type="entry name" value="Nucleotide-bd_a/b_plait_sf"/>
</dbReference>
<reference evidence="5" key="1">
    <citation type="submission" date="2018-10" db="EMBL/GenBank/DDBJ databases">
        <title>Population genomic analysis revealed the cold adaptation of white poplar.</title>
        <authorList>
            <person name="Liu Y.-J."/>
        </authorList>
    </citation>
    <scope>NUCLEOTIDE SEQUENCE [LARGE SCALE GENOMIC DNA]</scope>
    <source>
        <strain evidence="5">PAL-ZL1</strain>
    </source>
</reference>
<dbReference type="STRING" id="43335.A0A4U5PQM1"/>
<feature type="domain" description="RRM" evidence="4">
    <location>
        <begin position="38"/>
        <end position="132"/>
    </location>
</feature>
<dbReference type="SMART" id="SM00360">
    <property type="entry name" value="RRM"/>
    <property type="match status" value="1"/>
</dbReference>
<evidence type="ECO:0000313" key="5">
    <source>
        <dbReference type="EMBL" id="TKR99298.1"/>
    </source>
</evidence>
<proteinExistence type="predicted"/>
<evidence type="ECO:0000256" key="3">
    <source>
        <dbReference type="SAM" id="MobiDB-lite"/>
    </source>
</evidence>
<name>A0A4U5PQM1_POPAL</name>
<keyword evidence="1 2" id="KW-0694">RNA-binding</keyword>
<dbReference type="PANTHER" id="PTHR48025:SF17">
    <property type="entry name" value="28 KDA RIBONUCLEOPROTEIN, CHLOROPLASTIC"/>
    <property type="match status" value="1"/>
</dbReference>
<dbReference type="GO" id="GO:1901259">
    <property type="term" value="P:chloroplast rRNA processing"/>
    <property type="evidence" value="ECO:0007669"/>
    <property type="project" value="TreeGrafter"/>
</dbReference>
<feature type="region of interest" description="Disordered" evidence="3">
    <location>
        <begin position="108"/>
        <end position="133"/>
    </location>
</feature>
<dbReference type="EMBL" id="RCHU01000641">
    <property type="protein sequence ID" value="TKR99298.1"/>
    <property type="molecule type" value="Genomic_DNA"/>
</dbReference>
<dbReference type="PANTHER" id="PTHR48025">
    <property type="entry name" value="OS02G0815200 PROTEIN"/>
    <property type="match status" value="1"/>
</dbReference>
<dbReference type="Pfam" id="PF00076">
    <property type="entry name" value="RRM_1"/>
    <property type="match status" value="1"/>
</dbReference>
<accession>A0A4U5PQM1</accession>
<organism evidence="5">
    <name type="scientific">Populus alba</name>
    <name type="common">White poplar</name>
    <dbReference type="NCBI Taxonomy" id="43335"/>
    <lineage>
        <taxon>Eukaryota</taxon>
        <taxon>Viridiplantae</taxon>
        <taxon>Streptophyta</taxon>
        <taxon>Embryophyta</taxon>
        <taxon>Tracheophyta</taxon>
        <taxon>Spermatophyta</taxon>
        <taxon>Magnoliopsida</taxon>
        <taxon>eudicotyledons</taxon>
        <taxon>Gunneridae</taxon>
        <taxon>Pentapetalae</taxon>
        <taxon>rosids</taxon>
        <taxon>fabids</taxon>
        <taxon>Malpighiales</taxon>
        <taxon>Salicaceae</taxon>
        <taxon>Saliceae</taxon>
        <taxon>Populus</taxon>
    </lineage>
</organism>
<protein>
    <recommendedName>
        <fullName evidence="4">RRM domain-containing protein</fullName>
    </recommendedName>
</protein>
<dbReference type="InterPro" id="IPR035979">
    <property type="entry name" value="RBD_domain_sf"/>
</dbReference>
<comment type="caution">
    <text evidence="5">The sequence shown here is derived from an EMBL/GenBank/DDBJ whole genome shotgun (WGS) entry which is preliminary data.</text>
</comment>
<evidence type="ECO:0000256" key="1">
    <source>
        <dbReference type="ARBA" id="ARBA00022884"/>
    </source>
</evidence>
<evidence type="ECO:0000256" key="2">
    <source>
        <dbReference type="PROSITE-ProRule" id="PRU00176"/>
    </source>
</evidence>
<dbReference type="Gene3D" id="3.30.70.330">
    <property type="match status" value="1"/>
</dbReference>
<sequence length="168" mass="18390">MGSPEEADAALNNLESYVSTSSSILPFFGIRNPCGPTFNLFVANLPFEAKSKDLKEFFIAEGADVVSAEVIFQDNPWRSTGYGLVAFKTRKEAEEALSTFSAKFVKHRKEDGSQSDGTSGELESDKISSRELGGGGVYDRGSIFLQNSHKENSKILQNDIGCLEVRCY</sequence>
<evidence type="ECO:0000259" key="4">
    <source>
        <dbReference type="PROSITE" id="PS50102"/>
    </source>
</evidence>
<dbReference type="GO" id="GO:0003729">
    <property type="term" value="F:mRNA binding"/>
    <property type="evidence" value="ECO:0007669"/>
    <property type="project" value="TreeGrafter"/>
</dbReference>
<dbReference type="InterPro" id="IPR050502">
    <property type="entry name" value="Euk_RNA-bind_prot"/>
</dbReference>
<gene>
    <name evidence="5" type="ORF">D5086_0000196870</name>
</gene>